<keyword evidence="1" id="KW-0812">Transmembrane</keyword>
<feature type="domain" description="DUF6460" evidence="2">
    <location>
        <begin position="62"/>
        <end position="93"/>
    </location>
</feature>
<keyword evidence="1" id="KW-0472">Membrane</keyword>
<feature type="transmembrane region" description="Helical" evidence="1">
    <location>
        <begin position="67"/>
        <end position="89"/>
    </location>
</feature>
<name>A0ABX7C3E6_9HYPH</name>
<gene>
    <name evidence="3" type="ORF">JI748_12580</name>
</gene>
<evidence type="ECO:0000256" key="1">
    <source>
        <dbReference type="SAM" id="Phobius"/>
    </source>
</evidence>
<reference evidence="3 4" key="1">
    <citation type="submission" date="2021-01" db="EMBL/GenBank/DDBJ databases">
        <title>Genome seq and assembly of Devosia sp. LEGU1.</title>
        <authorList>
            <person name="Chhetri G."/>
        </authorList>
    </citation>
    <scope>NUCLEOTIDE SEQUENCE [LARGE SCALE GENOMIC DNA]</scope>
    <source>
        <strain evidence="3 4">LEGU1</strain>
    </source>
</reference>
<dbReference type="EMBL" id="CP068046">
    <property type="protein sequence ID" value="QQR38601.1"/>
    <property type="molecule type" value="Genomic_DNA"/>
</dbReference>
<dbReference type="Proteomes" id="UP000595857">
    <property type="component" value="Chromosome"/>
</dbReference>
<accession>A0ABX7C3E6</accession>
<evidence type="ECO:0000313" key="3">
    <source>
        <dbReference type="EMBL" id="QQR38601.1"/>
    </source>
</evidence>
<sequence>MTEDYRPQTRSGAERLFGGRPSSVVMRLVLLSLLVGFVMSVFGFNASDLLRGAVDAVREALRDGGGIVRQIIGYVLAGAAVVVPIWLLMRLARGGR</sequence>
<keyword evidence="1" id="KW-1133">Transmembrane helix</keyword>
<protein>
    <recommendedName>
        <fullName evidence="2">DUF6460 domain-containing protein</fullName>
    </recommendedName>
</protein>
<dbReference type="Pfam" id="PF20061">
    <property type="entry name" value="DUF6460"/>
    <property type="match status" value="1"/>
</dbReference>
<evidence type="ECO:0000259" key="2">
    <source>
        <dbReference type="Pfam" id="PF20061"/>
    </source>
</evidence>
<dbReference type="InterPro" id="IPR045594">
    <property type="entry name" value="DUF6460"/>
</dbReference>
<keyword evidence="4" id="KW-1185">Reference proteome</keyword>
<proteinExistence type="predicted"/>
<evidence type="ECO:0000313" key="4">
    <source>
        <dbReference type="Proteomes" id="UP000595857"/>
    </source>
</evidence>
<organism evidence="3 4">
    <name type="scientific">Devosia rhizoryzae</name>
    <dbReference type="NCBI Taxonomy" id="2774137"/>
    <lineage>
        <taxon>Bacteria</taxon>
        <taxon>Pseudomonadati</taxon>
        <taxon>Pseudomonadota</taxon>
        <taxon>Alphaproteobacteria</taxon>
        <taxon>Hyphomicrobiales</taxon>
        <taxon>Devosiaceae</taxon>
        <taxon>Devosia</taxon>
    </lineage>
</organism>
<feature type="transmembrane region" description="Helical" evidence="1">
    <location>
        <begin position="24"/>
        <end position="47"/>
    </location>
</feature>
<dbReference type="RefSeq" id="WP_201631174.1">
    <property type="nucleotide sequence ID" value="NZ_CP068046.1"/>
</dbReference>